<dbReference type="Proteomes" id="UP000279029">
    <property type="component" value="Chromosome"/>
</dbReference>
<dbReference type="PROSITE" id="PS51186">
    <property type="entry name" value="GNAT"/>
    <property type="match status" value="1"/>
</dbReference>
<dbReference type="CDD" id="cd04301">
    <property type="entry name" value="NAT_SF"/>
    <property type="match status" value="1"/>
</dbReference>
<dbReference type="SUPFAM" id="SSF55729">
    <property type="entry name" value="Acyl-CoA N-acyltransferases (Nat)"/>
    <property type="match status" value="1"/>
</dbReference>
<dbReference type="GO" id="GO:0016747">
    <property type="term" value="F:acyltransferase activity, transferring groups other than amino-acyl groups"/>
    <property type="evidence" value="ECO:0007669"/>
    <property type="project" value="InterPro"/>
</dbReference>
<reference evidence="2 3" key="1">
    <citation type="submission" date="2018-09" db="EMBL/GenBank/DDBJ databases">
        <authorList>
            <person name="Postec A."/>
        </authorList>
    </citation>
    <scope>NUCLEOTIDE SEQUENCE [LARGE SCALE GENOMIC DNA]</scope>
    <source>
        <strain evidence="2">70B-A</strain>
    </source>
</reference>
<evidence type="ECO:0000259" key="1">
    <source>
        <dbReference type="PROSITE" id="PS51186"/>
    </source>
</evidence>
<dbReference type="InterPro" id="IPR016181">
    <property type="entry name" value="Acyl_CoA_acyltransferase"/>
</dbReference>
<dbReference type="InterPro" id="IPR050276">
    <property type="entry name" value="MshD_Acetyltransferase"/>
</dbReference>
<dbReference type="RefSeq" id="WP_125138162.1">
    <property type="nucleotide sequence ID" value="NZ_LR130778.1"/>
</dbReference>
<proteinExistence type="predicted"/>
<dbReference type="AlphaFoldDB" id="A0A3P7S2S6"/>
<evidence type="ECO:0000313" key="2">
    <source>
        <dbReference type="EMBL" id="VDN49136.1"/>
    </source>
</evidence>
<sequence>MKMSEAKMDNLNRIDELYKVCILNLNESGIYQWDDRYPNITTYTSCIKDKCQYIFESDGDLIGSVILNESQSEEWNLVPWNYIDGRIIVIHALAINPKVQGKGYGQQVLELCEAYGFNNGYTAMRLDVFSKNAAAIRLYEKNAFQKVGEVTFSFKPIGHQQYYCYEKMLKE</sequence>
<accession>A0A3P7S2S6</accession>
<keyword evidence="3" id="KW-1185">Reference proteome</keyword>
<name>A0A3P7S2S6_9FIRM</name>
<dbReference type="PANTHER" id="PTHR43617:SF20">
    <property type="entry name" value="N-ALPHA-ACETYLTRANSFERASE RIMI"/>
    <property type="match status" value="1"/>
</dbReference>
<dbReference type="PANTHER" id="PTHR43617">
    <property type="entry name" value="L-AMINO ACID N-ACETYLTRANSFERASE"/>
    <property type="match status" value="1"/>
</dbReference>
<dbReference type="InterPro" id="IPR000182">
    <property type="entry name" value="GNAT_dom"/>
</dbReference>
<dbReference type="OrthoDB" id="9796381at2"/>
<evidence type="ECO:0000313" key="3">
    <source>
        <dbReference type="Proteomes" id="UP000279029"/>
    </source>
</evidence>
<dbReference type="KEGG" id="cbar:PATL70BA_3213"/>
<dbReference type="Pfam" id="PF00583">
    <property type="entry name" value="Acetyltransf_1"/>
    <property type="match status" value="1"/>
</dbReference>
<keyword evidence="2" id="KW-0808">Transferase</keyword>
<gene>
    <name evidence="2" type="ORF">PATL70BA_3213</name>
</gene>
<organism evidence="2 3">
    <name type="scientific">Petrocella atlantisensis</name>
    <dbReference type="NCBI Taxonomy" id="2173034"/>
    <lineage>
        <taxon>Bacteria</taxon>
        <taxon>Bacillati</taxon>
        <taxon>Bacillota</taxon>
        <taxon>Clostridia</taxon>
        <taxon>Lachnospirales</taxon>
        <taxon>Vallitaleaceae</taxon>
        <taxon>Petrocella</taxon>
    </lineage>
</organism>
<dbReference type="Gene3D" id="3.40.630.30">
    <property type="match status" value="1"/>
</dbReference>
<feature type="domain" description="N-acetyltransferase" evidence="1">
    <location>
        <begin position="1"/>
        <end position="170"/>
    </location>
</feature>
<dbReference type="EMBL" id="LR130778">
    <property type="protein sequence ID" value="VDN49136.1"/>
    <property type="molecule type" value="Genomic_DNA"/>
</dbReference>
<protein>
    <submittedName>
        <fullName evidence="2">GNAT family N-acetyltransferase</fullName>
    </submittedName>
</protein>